<sequence length="231" mass="25280">MVPSLSGSVDTERTCGPVYPDPWCPLSGCMETERTRGSVYPDPWCPLSGCKETERTRGSVYPDPWCPLSRALWTQSAHVAQFTQTHGALSLGLCGHRAHMWPSLPRPMVPSLSGSVDTERTCGPVYPDPWCPLSRALWTQSAHVAQFTQTHGALSLGLCGHRAHMWPSLPRPMVPSLSGSVDTERTCGPVYPDPWCPLSRALWTQSAHVAQFTQTHGALSQAVRRQSAHVA</sequence>
<comment type="caution">
    <text evidence="1">The sequence shown here is derived from an EMBL/GenBank/DDBJ whole genome shotgun (WGS) entry which is preliminary data.</text>
</comment>
<proteinExistence type="predicted"/>
<evidence type="ECO:0000313" key="1">
    <source>
        <dbReference type="EMBL" id="KAJ1158780.1"/>
    </source>
</evidence>
<keyword evidence="2" id="KW-1185">Reference proteome</keyword>
<name>A0AAV7S689_PLEWA</name>
<organism evidence="1 2">
    <name type="scientific">Pleurodeles waltl</name>
    <name type="common">Iberian ribbed newt</name>
    <dbReference type="NCBI Taxonomy" id="8319"/>
    <lineage>
        <taxon>Eukaryota</taxon>
        <taxon>Metazoa</taxon>
        <taxon>Chordata</taxon>
        <taxon>Craniata</taxon>
        <taxon>Vertebrata</taxon>
        <taxon>Euteleostomi</taxon>
        <taxon>Amphibia</taxon>
        <taxon>Batrachia</taxon>
        <taxon>Caudata</taxon>
        <taxon>Salamandroidea</taxon>
        <taxon>Salamandridae</taxon>
        <taxon>Pleurodelinae</taxon>
        <taxon>Pleurodeles</taxon>
    </lineage>
</organism>
<reference evidence="1" key="1">
    <citation type="journal article" date="2022" name="bioRxiv">
        <title>Sequencing and chromosome-scale assembly of the giantPleurodeles waltlgenome.</title>
        <authorList>
            <person name="Brown T."/>
            <person name="Elewa A."/>
            <person name="Iarovenko S."/>
            <person name="Subramanian E."/>
            <person name="Araus A.J."/>
            <person name="Petzold A."/>
            <person name="Susuki M."/>
            <person name="Suzuki K.-i.T."/>
            <person name="Hayashi T."/>
            <person name="Toyoda A."/>
            <person name="Oliveira C."/>
            <person name="Osipova E."/>
            <person name="Leigh N.D."/>
            <person name="Simon A."/>
            <person name="Yun M.H."/>
        </authorList>
    </citation>
    <scope>NUCLEOTIDE SEQUENCE</scope>
    <source>
        <strain evidence="1">20211129_DDA</strain>
        <tissue evidence="1">Liver</tissue>
    </source>
</reference>
<evidence type="ECO:0000313" key="2">
    <source>
        <dbReference type="Proteomes" id="UP001066276"/>
    </source>
</evidence>
<accession>A0AAV7S689</accession>
<protein>
    <submittedName>
        <fullName evidence="1">Uncharacterized protein</fullName>
    </submittedName>
</protein>
<dbReference type="Proteomes" id="UP001066276">
    <property type="component" value="Chromosome 5"/>
</dbReference>
<gene>
    <name evidence="1" type="ORF">NDU88_011453</name>
</gene>
<dbReference type="AlphaFoldDB" id="A0AAV7S689"/>
<dbReference type="EMBL" id="JANPWB010000009">
    <property type="protein sequence ID" value="KAJ1158780.1"/>
    <property type="molecule type" value="Genomic_DNA"/>
</dbReference>